<protein>
    <submittedName>
        <fullName evidence="1">Uncharacterized protein</fullName>
    </submittedName>
</protein>
<name>A0A9D4W0K3_PEA</name>
<dbReference type="Gramene" id="Psat06G0077900-T1">
    <property type="protein sequence ID" value="KAI5393793.1"/>
    <property type="gene ID" value="KIW84_060779"/>
</dbReference>
<gene>
    <name evidence="1" type="ORF">KIW84_060779</name>
</gene>
<organism evidence="1 2">
    <name type="scientific">Pisum sativum</name>
    <name type="common">Garden pea</name>
    <name type="synonym">Lathyrus oleraceus</name>
    <dbReference type="NCBI Taxonomy" id="3888"/>
    <lineage>
        <taxon>Eukaryota</taxon>
        <taxon>Viridiplantae</taxon>
        <taxon>Streptophyta</taxon>
        <taxon>Embryophyta</taxon>
        <taxon>Tracheophyta</taxon>
        <taxon>Spermatophyta</taxon>
        <taxon>Magnoliopsida</taxon>
        <taxon>eudicotyledons</taxon>
        <taxon>Gunneridae</taxon>
        <taxon>Pentapetalae</taxon>
        <taxon>rosids</taxon>
        <taxon>fabids</taxon>
        <taxon>Fabales</taxon>
        <taxon>Fabaceae</taxon>
        <taxon>Papilionoideae</taxon>
        <taxon>50 kb inversion clade</taxon>
        <taxon>NPAAA clade</taxon>
        <taxon>Hologalegina</taxon>
        <taxon>IRL clade</taxon>
        <taxon>Fabeae</taxon>
        <taxon>Lathyrus</taxon>
    </lineage>
</organism>
<dbReference type="AlphaFoldDB" id="A0A9D4W0K3"/>
<keyword evidence="2" id="KW-1185">Reference proteome</keyword>
<sequence length="94" mass="10278">MRRVGETYRCTKCDKTCHNSRKCKETIQNPEALKRNRKTPRHYAKKAKVIIGAVEVPLVTAVVKVSLAISGTGGTAEDGDGTLTQEITTLLCCD</sequence>
<evidence type="ECO:0000313" key="1">
    <source>
        <dbReference type="EMBL" id="KAI5393793.1"/>
    </source>
</evidence>
<proteinExistence type="predicted"/>
<reference evidence="1 2" key="1">
    <citation type="journal article" date="2022" name="Nat. Genet.">
        <title>Improved pea reference genome and pan-genome highlight genomic features and evolutionary characteristics.</title>
        <authorList>
            <person name="Yang T."/>
            <person name="Liu R."/>
            <person name="Luo Y."/>
            <person name="Hu S."/>
            <person name="Wang D."/>
            <person name="Wang C."/>
            <person name="Pandey M.K."/>
            <person name="Ge S."/>
            <person name="Xu Q."/>
            <person name="Li N."/>
            <person name="Li G."/>
            <person name="Huang Y."/>
            <person name="Saxena R.K."/>
            <person name="Ji Y."/>
            <person name="Li M."/>
            <person name="Yan X."/>
            <person name="He Y."/>
            <person name="Liu Y."/>
            <person name="Wang X."/>
            <person name="Xiang C."/>
            <person name="Varshney R.K."/>
            <person name="Ding H."/>
            <person name="Gao S."/>
            <person name="Zong X."/>
        </authorList>
    </citation>
    <scope>NUCLEOTIDE SEQUENCE [LARGE SCALE GENOMIC DNA]</scope>
    <source>
        <strain evidence="1 2">cv. Zhongwan 6</strain>
    </source>
</reference>
<dbReference type="EMBL" id="JAMSHJ010000006">
    <property type="protein sequence ID" value="KAI5393793.1"/>
    <property type="molecule type" value="Genomic_DNA"/>
</dbReference>
<comment type="caution">
    <text evidence="1">The sequence shown here is derived from an EMBL/GenBank/DDBJ whole genome shotgun (WGS) entry which is preliminary data.</text>
</comment>
<evidence type="ECO:0000313" key="2">
    <source>
        <dbReference type="Proteomes" id="UP001058974"/>
    </source>
</evidence>
<accession>A0A9D4W0K3</accession>
<dbReference type="Proteomes" id="UP001058974">
    <property type="component" value="Chromosome 6"/>
</dbReference>